<accession>A0A5D2FL28</accession>
<organism evidence="2 3">
    <name type="scientific">Gossypium darwinii</name>
    <name type="common">Darwin's cotton</name>
    <name type="synonym">Gossypium barbadense var. darwinii</name>
    <dbReference type="NCBI Taxonomy" id="34276"/>
    <lineage>
        <taxon>Eukaryota</taxon>
        <taxon>Viridiplantae</taxon>
        <taxon>Streptophyta</taxon>
        <taxon>Embryophyta</taxon>
        <taxon>Tracheophyta</taxon>
        <taxon>Spermatophyta</taxon>
        <taxon>Magnoliopsida</taxon>
        <taxon>eudicotyledons</taxon>
        <taxon>Gunneridae</taxon>
        <taxon>Pentapetalae</taxon>
        <taxon>rosids</taxon>
        <taxon>malvids</taxon>
        <taxon>Malvales</taxon>
        <taxon>Malvaceae</taxon>
        <taxon>Malvoideae</taxon>
        <taxon>Gossypium</taxon>
    </lineage>
</organism>
<dbReference type="EMBL" id="CM017695">
    <property type="protein sequence ID" value="TYH06158.1"/>
    <property type="molecule type" value="Genomic_DNA"/>
</dbReference>
<feature type="region of interest" description="Disordered" evidence="1">
    <location>
        <begin position="27"/>
        <end position="51"/>
    </location>
</feature>
<protein>
    <submittedName>
        <fullName evidence="2">Uncharacterized protein</fullName>
    </submittedName>
</protein>
<proteinExistence type="predicted"/>
<evidence type="ECO:0000313" key="3">
    <source>
        <dbReference type="Proteomes" id="UP000323506"/>
    </source>
</evidence>
<dbReference type="AlphaFoldDB" id="A0A5D2FL28"/>
<evidence type="ECO:0000313" key="2">
    <source>
        <dbReference type="EMBL" id="TYH06158.1"/>
    </source>
</evidence>
<name>A0A5D2FL28_GOSDA</name>
<evidence type="ECO:0000256" key="1">
    <source>
        <dbReference type="SAM" id="MobiDB-lite"/>
    </source>
</evidence>
<sequence>MFVFPATETNRRKCLILNSLDYSIHQDFRDNPGGPASESKPTPHWDRAALD</sequence>
<dbReference type="Proteomes" id="UP000323506">
    <property type="component" value="Chromosome A08"/>
</dbReference>
<gene>
    <name evidence="2" type="ORF">ES288_A08G134100v1</name>
</gene>
<reference evidence="2 3" key="1">
    <citation type="submission" date="2019-06" db="EMBL/GenBank/DDBJ databases">
        <title>WGS assembly of Gossypium darwinii.</title>
        <authorList>
            <person name="Chen Z.J."/>
            <person name="Sreedasyam A."/>
            <person name="Ando A."/>
            <person name="Song Q."/>
            <person name="De L."/>
            <person name="Hulse-Kemp A."/>
            <person name="Ding M."/>
            <person name="Ye W."/>
            <person name="Kirkbride R."/>
            <person name="Jenkins J."/>
            <person name="Plott C."/>
            <person name="Lovell J."/>
            <person name="Lin Y.-M."/>
            <person name="Vaughn R."/>
            <person name="Liu B."/>
            <person name="Li W."/>
            <person name="Simpson S."/>
            <person name="Scheffler B."/>
            <person name="Saski C."/>
            <person name="Grover C."/>
            <person name="Hu G."/>
            <person name="Conover J."/>
            <person name="Carlson J."/>
            <person name="Shu S."/>
            <person name="Boston L."/>
            <person name="Williams M."/>
            <person name="Peterson D."/>
            <person name="Mcgee K."/>
            <person name="Jones D."/>
            <person name="Wendel J."/>
            <person name="Stelly D."/>
            <person name="Grimwood J."/>
            <person name="Schmutz J."/>
        </authorList>
    </citation>
    <scope>NUCLEOTIDE SEQUENCE [LARGE SCALE GENOMIC DNA]</scope>
    <source>
        <strain evidence="2">1808015.09</strain>
    </source>
</reference>
<keyword evidence="3" id="KW-1185">Reference proteome</keyword>
<feature type="compositionally biased region" description="Basic and acidic residues" evidence="1">
    <location>
        <begin position="41"/>
        <end position="51"/>
    </location>
</feature>